<keyword evidence="1" id="KW-0560">Oxidoreductase</keyword>
<dbReference type="InterPro" id="IPR015590">
    <property type="entry name" value="Aldehyde_DH_dom"/>
</dbReference>
<evidence type="ECO:0000259" key="2">
    <source>
        <dbReference type="Pfam" id="PF00171"/>
    </source>
</evidence>
<dbReference type="AlphaFoldDB" id="A0A938YC89"/>
<reference evidence="3" key="1">
    <citation type="submission" date="2021-01" db="EMBL/GenBank/DDBJ databases">
        <title>YIM 132084 draft genome.</title>
        <authorList>
            <person name="An D."/>
        </authorList>
    </citation>
    <scope>NUCLEOTIDE SEQUENCE</scope>
    <source>
        <strain evidence="3">YIM 132084</strain>
    </source>
</reference>
<dbReference type="InterPro" id="IPR016161">
    <property type="entry name" value="Ald_DH/histidinol_DH"/>
</dbReference>
<dbReference type="Gene3D" id="3.40.605.10">
    <property type="entry name" value="Aldehyde Dehydrogenase, Chain A, domain 1"/>
    <property type="match status" value="1"/>
</dbReference>
<dbReference type="EMBL" id="JAERWK010000015">
    <property type="protein sequence ID" value="MBM9467957.1"/>
    <property type="molecule type" value="Genomic_DNA"/>
</dbReference>
<dbReference type="Proteomes" id="UP000663792">
    <property type="component" value="Unassembled WGS sequence"/>
</dbReference>
<name>A0A938YC89_9ACTN</name>
<dbReference type="Gene3D" id="3.40.309.10">
    <property type="entry name" value="Aldehyde Dehydrogenase, Chain A, domain 2"/>
    <property type="match status" value="1"/>
</dbReference>
<dbReference type="InterPro" id="IPR016163">
    <property type="entry name" value="Ald_DH_C"/>
</dbReference>
<evidence type="ECO:0000313" key="3">
    <source>
        <dbReference type="EMBL" id="MBM9467957.1"/>
    </source>
</evidence>
<dbReference type="InterPro" id="IPR016162">
    <property type="entry name" value="Ald_DH_N"/>
</dbReference>
<dbReference type="SUPFAM" id="SSF53720">
    <property type="entry name" value="ALDH-like"/>
    <property type="match status" value="1"/>
</dbReference>
<dbReference type="PANTHER" id="PTHR11699">
    <property type="entry name" value="ALDEHYDE DEHYDROGENASE-RELATED"/>
    <property type="match status" value="1"/>
</dbReference>
<sequence>MQPPVPRTWIAGAPTPNAAPTLRRDLFDPNTGDLLQTYSFSSDGQVDAAIAAAVRTHRSGLWARADLAERAAVLAAFATQLEQAADDIAALDAINSGVPVRFTRLFAQSLPGTVRRAVQLAQQQAAARWLEADGRSVQLRRVPWGPTALLLPWNAPAAVLVKNLTYALIAGAPVVAKPSPESPWSAELIAAALAAAGVPDGVFGLIHGDAHVGALVAGDSRIRAISMTGSTETGRRVASRAGGNLTRLRLELGSNNPALVLADADLAVTARALASGFTKLNGQWCEAPRVVHAHHRLVPALVEAVVAEIEQLRLGPSTHPEVTFGPLAFADRRAVLEGQIQQMVTAGAGHLAPLPSPEHGWFLSPTLLVGDDIPLPGEIFGPVLAISPVLDDAQAVTRANGLGGGLAGYVFTGDEERGMAVGAQIVAGEVKLNGTSLLDMAADSAQSFFGTSGLGGHGDRDVLEFFAGKQVVGADLLDPVI</sequence>
<evidence type="ECO:0000256" key="1">
    <source>
        <dbReference type="ARBA" id="ARBA00023002"/>
    </source>
</evidence>
<comment type="caution">
    <text evidence="3">The sequence shown here is derived from an EMBL/GenBank/DDBJ whole genome shotgun (WGS) entry which is preliminary data.</text>
</comment>
<keyword evidence="4" id="KW-1185">Reference proteome</keyword>
<proteinExistence type="predicted"/>
<dbReference type="RefSeq" id="WP_205260914.1">
    <property type="nucleotide sequence ID" value="NZ_JAERWK010000015.1"/>
</dbReference>
<evidence type="ECO:0000313" key="4">
    <source>
        <dbReference type="Proteomes" id="UP000663792"/>
    </source>
</evidence>
<dbReference type="GO" id="GO:0016620">
    <property type="term" value="F:oxidoreductase activity, acting on the aldehyde or oxo group of donors, NAD or NADP as acceptor"/>
    <property type="evidence" value="ECO:0007669"/>
    <property type="project" value="InterPro"/>
</dbReference>
<dbReference type="Pfam" id="PF00171">
    <property type="entry name" value="Aldedh"/>
    <property type="match status" value="1"/>
</dbReference>
<accession>A0A938YC89</accession>
<gene>
    <name evidence="3" type="ORF">JL106_11765</name>
</gene>
<feature type="domain" description="Aldehyde dehydrogenase" evidence="2">
    <location>
        <begin position="25"/>
        <end position="468"/>
    </location>
</feature>
<protein>
    <submittedName>
        <fullName evidence="3">Aldehyde dehydrogenase family protein</fullName>
    </submittedName>
</protein>
<organism evidence="3 4">
    <name type="scientific">Nakamurella leprariae</name>
    <dbReference type="NCBI Taxonomy" id="2803911"/>
    <lineage>
        <taxon>Bacteria</taxon>
        <taxon>Bacillati</taxon>
        <taxon>Actinomycetota</taxon>
        <taxon>Actinomycetes</taxon>
        <taxon>Nakamurellales</taxon>
        <taxon>Nakamurellaceae</taxon>
        <taxon>Nakamurella</taxon>
    </lineage>
</organism>